<dbReference type="OrthoDB" id="8641865at2"/>
<dbReference type="PANTHER" id="PTHR30273">
    <property type="entry name" value="PERIPLASMIC SIGNAL SENSOR AND SIGMA FACTOR ACTIVATOR FECR-RELATED"/>
    <property type="match status" value="1"/>
</dbReference>
<dbReference type="Pfam" id="PF16220">
    <property type="entry name" value="DUF4880"/>
    <property type="match status" value="1"/>
</dbReference>
<evidence type="ECO:0000259" key="1">
    <source>
        <dbReference type="Pfam" id="PF04773"/>
    </source>
</evidence>
<dbReference type="Proteomes" id="UP000032068">
    <property type="component" value="Unassembled WGS sequence"/>
</dbReference>
<dbReference type="Pfam" id="PF04773">
    <property type="entry name" value="FecR"/>
    <property type="match status" value="1"/>
</dbReference>
<dbReference type="InterPro" id="IPR012373">
    <property type="entry name" value="Ferrdict_sens_TM"/>
</dbReference>
<accession>A0A0D0JZ40</accession>
<dbReference type="AlphaFoldDB" id="A0A0D0JZ40"/>
<gene>
    <name evidence="3" type="ORF">RU08_09855</name>
</gene>
<sequence length="326" mass="35445">MNSPDLQDRGIRQAAAEWAVRLSDSPLAEDEQQALQAWLALDSRHAAALQFARHTWGDLAGLTEPLLDAPRRAPARPLAAPPRRRSRRALRWLSSASLAVIVTAVGWTQGNALYLPLIADHLTASGEVRTFELPDGSQATLDARSAIRLDYTSQARRIELLAGSAIFQTAPVGKHESRPFIVDSGGGKAQALGTRFLVSRGDAEQALVGVMQHRVAVSKHGQSLILDEGQSARFDADGRIERLSLDLSRASSWQRGLLIFDQVPLQQVVTQLNRYRDGHILIAGGQLAQRRVSGVFRLDSLDGAVATLTGELQARHSDLPGLSIIY</sequence>
<evidence type="ECO:0008006" key="5">
    <source>
        <dbReference type="Google" id="ProtNLM"/>
    </source>
</evidence>
<comment type="caution">
    <text evidence="3">The sequence shown here is derived from an EMBL/GenBank/DDBJ whole genome shotgun (WGS) entry which is preliminary data.</text>
</comment>
<evidence type="ECO:0000313" key="3">
    <source>
        <dbReference type="EMBL" id="KIQ01041.1"/>
    </source>
</evidence>
<dbReference type="EMBL" id="JXQW01000024">
    <property type="protein sequence ID" value="KIQ01041.1"/>
    <property type="molecule type" value="Genomic_DNA"/>
</dbReference>
<feature type="domain" description="FecR protein" evidence="1">
    <location>
        <begin position="121"/>
        <end position="212"/>
    </location>
</feature>
<name>A0A0D0JZ40_9PSED</name>
<dbReference type="PANTHER" id="PTHR30273:SF2">
    <property type="entry name" value="PROTEIN FECR"/>
    <property type="match status" value="1"/>
</dbReference>
<dbReference type="GO" id="GO:0016989">
    <property type="term" value="F:sigma factor antagonist activity"/>
    <property type="evidence" value="ECO:0007669"/>
    <property type="project" value="TreeGrafter"/>
</dbReference>
<organism evidence="3 4">
    <name type="scientific">Pseudomonas fulva</name>
    <dbReference type="NCBI Taxonomy" id="47880"/>
    <lineage>
        <taxon>Bacteria</taxon>
        <taxon>Pseudomonadati</taxon>
        <taxon>Pseudomonadota</taxon>
        <taxon>Gammaproteobacteria</taxon>
        <taxon>Pseudomonadales</taxon>
        <taxon>Pseudomonadaceae</taxon>
        <taxon>Pseudomonas</taxon>
    </lineage>
</organism>
<dbReference type="RefSeq" id="WP_042553619.1">
    <property type="nucleotide sequence ID" value="NZ_JXQW01000024.1"/>
</dbReference>
<dbReference type="Gene3D" id="2.60.120.1440">
    <property type="match status" value="1"/>
</dbReference>
<feature type="domain" description="FecR N-terminal" evidence="2">
    <location>
        <begin position="13"/>
        <end position="52"/>
    </location>
</feature>
<proteinExistence type="predicted"/>
<evidence type="ECO:0000259" key="2">
    <source>
        <dbReference type="Pfam" id="PF16220"/>
    </source>
</evidence>
<dbReference type="InterPro" id="IPR032623">
    <property type="entry name" value="FecR_N"/>
</dbReference>
<dbReference type="InterPro" id="IPR006860">
    <property type="entry name" value="FecR"/>
</dbReference>
<dbReference type="Gene3D" id="3.55.50.30">
    <property type="match status" value="1"/>
</dbReference>
<dbReference type="PIRSF" id="PIRSF018266">
    <property type="entry name" value="FecR"/>
    <property type="match status" value="1"/>
</dbReference>
<protein>
    <recommendedName>
        <fullName evidence="5">FecR family protein</fullName>
    </recommendedName>
</protein>
<evidence type="ECO:0000313" key="4">
    <source>
        <dbReference type="Proteomes" id="UP000032068"/>
    </source>
</evidence>
<reference evidence="3 4" key="1">
    <citation type="submission" date="2014-12" db="EMBL/GenBank/DDBJ databases">
        <title>16Stimator: statistical estimation of ribosomal gene copy numbers from draft genome assemblies.</title>
        <authorList>
            <person name="Perisin M.A."/>
            <person name="Vetter M."/>
            <person name="Gilbert J.A."/>
            <person name="Bergelson J."/>
        </authorList>
    </citation>
    <scope>NUCLEOTIDE SEQUENCE [LARGE SCALE GENOMIC DNA]</scope>
    <source>
        <strain evidence="3 4">MEJ086</strain>
    </source>
</reference>